<feature type="binding site" evidence="6">
    <location>
        <position position="52"/>
    </location>
    <ligand>
        <name>FAD</name>
        <dbReference type="ChEBI" id="CHEBI:57692"/>
    </ligand>
</feature>
<dbReference type="PRINTS" id="PR00411">
    <property type="entry name" value="PNDRDTASEI"/>
</dbReference>
<keyword evidence="6" id="KW-0547">Nucleotide-binding</keyword>
<dbReference type="OrthoDB" id="9800167at2"/>
<feature type="binding site" evidence="6">
    <location>
        <position position="265"/>
    </location>
    <ligand>
        <name>NAD(+)</name>
        <dbReference type="ChEBI" id="CHEBI:57540"/>
    </ligand>
</feature>
<feature type="active site" description="Proton acceptor" evidence="5">
    <location>
        <position position="439"/>
    </location>
</feature>
<feature type="binding site" evidence="6">
    <location>
        <begin position="175"/>
        <end position="182"/>
    </location>
    <ligand>
        <name>NAD(+)</name>
        <dbReference type="ChEBI" id="CHEBI:57540"/>
    </ligand>
</feature>
<dbReference type="InterPro" id="IPR023753">
    <property type="entry name" value="FAD/NAD-binding_dom"/>
</dbReference>
<organism evidence="10 12">
    <name type="scientific">Holdemania massiliensis</name>
    <dbReference type="NCBI Taxonomy" id="1468449"/>
    <lineage>
        <taxon>Bacteria</taxon>
        <taxon>Bacillati</taxon>
        <taxon>Bacillota</taxon>
        <taxon>Erysipelotrichia</taxon>
        <taxon>Erysipelotrichales</taxon>
        <taxon>Erysipelotrichaceae</taxon>
        <taxon>Holdemania</taxon>
    </lineage>
</organism>
<keyword evidence="2" id="KW-0285">Flavoprotein</keyword>
<evidence type="ECO:0000256" key="1">
    <source>
        <dbReference type="ARBA" id="ARBA00007532"/>
    </source>
</evidence>
<dbReference type="Pfam" id="PF07992">
    <property type="entry name" value="Pyr_redox_2"/>
    <property type="match status" value="1"/>
</dbReference>
<dbReference type="PANTHER" id="PTHR43014">
    <property type="entry name" value="MERCURIC REDUCTASE"/>
    <property type="match status" value="1"/>
</dbReference>
<gene>
    <name evidence="11" type="ORF">GKD88_01560</name>
    <name evidence="10" type="ORF">GKE08_01550</name>
</gene>
<dbReference type="SUPFAM" id="SSF51905">
    <property type="entry name" value="FAD/NAD(P)-binding domain"/>
    <property type="match status" value="1"/>
</dbReference>
<comment type="cofactor">
    <cofactor evidence="6">
        <name>FAD</name>
        <dbReference type="ChEBI" id="CHEBI:57692"/>
    </cofactor>
    <text evidence="6">Binds 1 FAD per subunit.</text>
</comment>
<dbReference type="Proteomes" id="UP000480929">
    <property type="component" value="Unassembled WGS sequence"/>
</dbReference>
<evidence type="ECO:0000256" key="5">
    <source>
        <dbReference type="PIRSR" id="PIRSR000350-2"/>
    </source>
</evidence>
<evidence type="ECO:0000256" key="3">
    <source>
        <dbReference type="ARBA" id="ARBA00022827"/>
    </source>
</evidence>
<evidence type="ECO:0000259" key="9">
    <source>
        <dbReference type="Pfam" id="PF07992"/>
    </source>
</evidence>
<dbReference type="EMBL" id="WKPI01000001">
    <property type="protein sequence ID" value="MSC31813.1"/>
    <property type="molecule type" value="Genomic_DNA"/>
</dbReference>
<feature type="domain" description="FAD/NAD(P)-binding" evidence="9">
    <location>
        <begin position="5"/>
        <end position="315"/>
    </location>
</feature>
<evidence type="ECO:0000259" key="8">
    <source>
        <dbReference type="Pfam" id="PF02852"/>
    </source>
</evidence>
<dbReference type="GO" id="GO:0004497">
    <property type="term" value="F:monooxygenase activity"/>
    <property type="evidence" value="ECO:0007669"/>
    <property type="project" value="UniProtKB-KW"/>
</dbReference>
<dbReference type="PRINTS" id="PR00368">
    <property type="entry name" value="FADPNR"/>
</dbReference>
<keyword evidence="6" id="KW-0520">NAD</keyword>
<keyword evidence="4" id="KW-0560">Oxidoreductase</keyword>
<dbReference type="EMBL" id="WKPJ01000001">
    <property type="protein sequence ID" value="MSA88017.1"/>
    <property type="molecule type" value="Genomic_DNA"/>
</dbReference>
<dbReference type="InterPro" id="IPR016156">
    <property type="entry name" value="FAD/NAD-linked_Rdtase_dimer_sf"/>
</dbReference>
<evidence type="ECO:0000256" key="7">
    <source>
        <dbReference type="PIRSR" id="PIRSR000350-4"/>
    </source>
</evidence>
<feature type="domain" description="Pyridine nucleotide-disulphide oxidoreductase dimerisation" evidence="8">
    <location>
        <begin position="341"/>
        <end position="448"/>
    </location>
</feature>
<evidence type="ECO:0000313" key="10">
    <source>
        <dbReference type="EMBL" id="MSA88017.1"/>
    </source>
</evidence>
<dbReference type="Gene3D" id="3.30.390.30">
    <property type="match status" value="1"/>
</dbReference>
<evidence type="ECO:0000313" key="13">
    <source>
        <dbReference type="Proteomes" id="UP000480929"/>
    </source>
</evidence>
<protein>
    <submittedName>
        <fullName evidence="10">SidA/IucD/PvdA family monooxygenase</fullName>
    </submittedName>
</protein>
<dbReference type="AlphaFoldDB" id="A0A6N7S2C8"/>
<dbReference type="Pfam" id="PF02852">
    <property type="entry name" value="Pyr_redox_dim"/>
    <property type="match status" value="1"/>
</dbReference>
<reference evidence="12 13" key="1">
    <citation type="journal article" date="2019" name="Nat. Med.">
        <title>A library of human gut bacterial isolates paired with longitudinal multiomics data enables mechanistic microbiome research.</title>
        <authorList>
            <person name="Poyet M."/>
            <person name="Groussin M."/>
            <person name="Gibbons S.M."/>
            <person name="Avila-Pacheco J."/>
            <person name="Jiang X."/>
            <person name="Kearney S.M."/>
            <person name="Perrotta A.R."/>
            <person name="Berdy B."/>
            <person name="Zhao S."/>
            <person name="Lieberman T.D."/>
            <person name="Swanson P.K."/>
            <person name="Smith M."/>
            <person name="Roesemann S."/>
            <person name="Alexander J.E."/>
            <person name="Rich S.A."/>
            <person name="Livny J."/>
            <person name="Vlamakis H."/>
            <person name="Clish C."/>
            <person name="Bullock K."/>
            <person name="Deik A."/>
            <person name="Scott J."/>
            <person name="Pierce K.A."/>
            <person name="Xavier R.J."/>
            <person name="Alm E.J."/>
        </authorList>
    </citation>
    <scope>NUCLEOTIDE SEQUENCE [LARGE SCALE GENOMIC DNA]</scope>
    <source>
        <strain evidence="10 12">BIOML-A4</strain>
        <strain evidence="11 13">BIOML-A5</strain>
    </source>
</reference>
<name>A0A6N7S2C8_9FIRM</name>
<evidence type="ECO:0000256" key="6">
    <source>
        <dbReference type="PIRSR" id="PIRSR000350-3"/>
    </source>
</evidence>
<dbReference type="Proteomes" id="UP000433575">
    <property type="component" value="Unassembled WGS sequence"/>
</dbReference>
<dbReference type="RefSeq" id="WP_154237653.1">
    <property type="nucleotide sequence ID" value="NZ_WKPI01000001.1"/>
</dbReference>
<dbReference type="GO" id="GO:0003955">
    <property type="term" value="F:NAD(P)H dehydrogenase (quinone) activity"/>
    <property type="evidence" value="ECO:0007669"/>
    <property type="project" value="TreeGrafter"/>
</dbReference>
<dbReference type="InterPro" id="IPR036188">
    <property type="entry name" value="FAD/NAD-bd_sf"/>
</dbReference>
<evidence type="ECO:0000313" key="12">
    <source>
        <dbReference type="Proteomes" id="UP000433575"/>
    </source>
</evidence>
<keyword evidence="10" id="KW-0503">Monooxygenase</keyword>
<keyword evidence="13" id="KW-1185">Reference proteome</keyword>
<dbReference type="PANTHER" id="PTHR43014:SF4">
    <property type="entry name" value="PYRIDINE NUCLEOTIDE-DISULFIDE OXIDOREDUCTASE RCLA-RELATED"/>
    <property type="match status" value="1"/>
</dbReference>
<feature type="disulfide bond" description="Redox-active" evidence="7">
    <location>
        <begin position="43"/>
        <end position="48"/>
    </location>
</feature>
<sequence>MRTFDNLIIGFGKGGKTLAAQLAKQGQSTLMAEKSPRMYGGTCINVACLPTKSLENSARQSVIQGGDEQARQLHFYQAIEEKRRLTSMLRKKNYDKLTSVGVEVIDGETSFMDDHHVRINTGDKEEIIEAQRIFINTGAKPFVPDIAGLKESRRVYLSESLMELETLPKRLVILGGGYIGLEFASMFANFGSQVTLLQPGERFLPREDAEIAAAVEASLNRRGVRLMRNTALTEVRDEAEETVLHLMEKETASELRCDALLVATGRRPQLDALHPEAAGIALTARGAIAVDEHLKTSVDHIWAMGDVTGGLQFTYISLDDSRIVHDALSGGSRTTANRGAVPYSVFMDPPFSRVGMSEEEARKAGYEIKIAKIPAAAIPKAQVLRKTEGLLKAIIDAKTDQILGAHLFCEESHEMINLVKLVMDAQLPYTVLRDGIYTHPTMSESFNDLFAAVNPA</sequence>
<accession>A0A6N7S2C8</accession>
<dbReference type="GO" id="GO:0050660">
    <property type="term" value="F:flavin adenine dinucleotide binding"/>
    <property type="evidence" value="ECO:0007669"/>
    <property type="project" value="TreeGrafter"/>
</dbReference>
<dbReference type="Gene3D" id="3.50.50.60">
    <property type="entry name" value="FAD/NAD(P)-binding domain"/>
    <property type="match status" value="2"/>
</dbReference>
<evidence type="ECO:0000256" key="4">
    <source>
        <dbReference type="ARBA" id="ARBA00023002"/>
    </source>
</evidence>
<keyword evidence="3 6" id="KW-0274">FAD</keyword>
<dbReference type="InterPro" id="IPR004099">
    <property type="entry name" value="Pyr_nucl-diS_OxRdtase_dimer"/>
</dbReference>
<feature type="binding site" evidence="6">
    <location>
        <position position="306"/>
    </location>
    <ligand>
        <name>FAD</name>
        <dbReference type="ChEBI" id="CHEBI:57692"/>
    </ligand>
</feature>
<proteinExistence type="inferred from homology"/>
<dbReference type="SUPFAM" id="SSF55424">
    <property type="entry name" value="FAD/NAD-linked reductases, dimerisation (C-terminal) domain"/>
    <property type="match status" value="1"/>
</dbReference>
<comment type="caution">
    <text evidence="10">The sequence shown here is derived from an EMBL/GenBank/DDBJ whole genome shotgun (WGS) entry which is preliminary data.</text>
</comment>
<dbReference type="PIRSF" id="PIRSF000350">
    <property type="entry name" value="Mercury_reductase_MerA"/>
    <property type="match status" value="1"/>
</dbReference>
<dbReference type="InterPro" id="IPR001100">
    <property type="entry name" value="Pyr_nuc-diS_OxRdtase"/>
</dbReference>
<dbReference type="FunFam" id="3.30.390.30:FF:000001">
    <property type="entry name" value="Dihydrolipoyl dehydrogenase"/>
    <property type="match status" value="1"/>
</dbReference>
<comment type="similarity">
    <text evidence="1">Belongs to the class-I pyridine nucleotide-disulfide oxidoreductase family.</text>
</comment>
<evidence type="ECO:0000313" key="11">
    <source>
        <dbReference type="EMBL" id="MSC31813.1"/>
    </source>
</evidence>
<evidence type="ECO:0000256" key="2">
    <source>
        <dbReference type="ARBA" id="ARBA00022630"/>
    </source>
</evidence>